<dbReference type="OrthoDB" id="9796817at2"/>
<dbReference type="GO" id="GO:0015833">
    <property type="term" value="P:peptide transport"/>
    <property type="evidence" value="ECO:0007669"/>
    <property type="project" value="TreeGrafter"/>
</dbReference>
<dbReference type="Gene3D" id="3.40.190.10">
    <property type="entry name" value="Periplasmic binding protein-like II"/>
    <property type="match status" value="1"/>
</dbReference>
<dbReference type="Gene3D" id="3.90.76.10">
    <property type="entry name" value="Dipeptide-binding Protein, Domain 1"/>
    <property type="match status" value="1"/>
</dbReference>
<evidence type="ECO:0000256" key="2">
    <source>
        <dbReference type="ARBA" id="ARBA00005695"/>
    </source>
</evidence>
<comment type="similarity">
    <text evidence="2">Belongs to the bacterial solute-binding protein 5 family.</text>
</comment>
<dbReference type="RefSeq" id="WP_147281246.1">
    <property type="nucleotide sequence ID" value="NZ_QQZY01000004.1"/>
</dbReference>
<dbReference type="Pfam" id="PF00496">
    <property type="entry name" value="SBP_bac_5"/>
    <property type="match status" value="1"/>
</dbReference>
<evidence type="ECO:0000256" key="5">
    <source>
        <dbReference type="SAM" id="SignalP"/>
    </source>
</evidence>
<comment type="caution">
    <text evidence="7">The sequence shown here is derived from an EMBL/GenBank/DDBJ whole genome shotgun (WGS) entry which is preliminary data.</text>
</comment>
<dbReference type="Gene3D" id="3.10.105.10">
    <property type="entry name" value="Dipeptide-binding Protein, Domain 3"/>
    <property type="match status" value="1"/>
</dbReference>
<dbReference type="PANTHER" id="PTHR30290">
    <property type="entry name" value="PERIPLASMIC BINDING COMPONENT OF ABC TRANSPORTER"/>
    <property type="match status" value="1"/>
</dbReference>
<accession>A0A7M2YX93</accession>
<keyword evidence="4 5" id="KW-0732">Signal</keyword>
<evidence type="ECO:0000256" key="3">
    <source>
        <dbReference type="ARBA" id="ARBA00022448"/>
    </source>
</evidence>
<feature type="domain" description="Solute-binding protein family 5" evidence="6">
    <location>
        <begin position="77"/>
        <end position="471"/>
    </location>
</feature>
<dbReference type="GO" id="GO:1904680">
    <property type="term" value="F:peptide transmembrane transporter activity"/>
    <property type="evidence" value="ECO:0007669"/>
    <property type="project" value="TreeGrafter"/>
</dbReference>
<organism evidence="7 8">
    <name type="scientific">Gaiella occulta</name>
    <dbReference type="NCBI Taxonomy" id="1002870"/>
    <lineage>
        <taxon>Bacteria</taxon>
        <taxon>Bacillati</taxon>
        <taxon>Actinomycetota</taxon>
        <taxon>Thermoleophilia</taxon>
        <taxon>Gaiellales</taxon>
        <taxon>Gaiellaceae</taxon>
        <taxon>Gaiella</taxon>
    </lineage>
</organism>
<dbReference type="GO" id="GO:0042597">
    <property type="term" value="C:periplasmic space"/>
    <property type="evidence" value="ECO:0007669"/>
    <property type="project" value="UniProtKB-ARBA"/>
</dbReference>
<dbReference type="SUPFAM" id="SSF53850">
    <property type="entry name" value="Periplasmic binding protein-like II"/>
    <property type="match status" value="1"/>
</dbReference>
<proteinExistence type="inferred from homology"/>
<name>A0A7M2YX93_9ACTN</name>
<dbReference type="PIRSF" id="PIRSF002741">
    <property type="entry name" value="MppA"/>
    <property type="match status" value="1"/>
</dbReference>
<dbReference type="InterPro" id="IPR039424">
    <property type="entry name" value="SBP_5"/>
</dbReference>
<evidence type="ECO:0000259" key="6">
    <source>
        <dbReference type="Pfam" id="PF00496"/>
    </source>
</evidence>
<dbReference type="Proteomes" id="UP000254134">
    <property type="component" value="Unassembled WGS sequence"/>
</dbReference>
<dbReference type="InterPro" id="IPR023765">
    <property type="entry name" value="SBP_5_CS"/>
</dbReference>
<keyword evidence="3" id="KW-0813">Transport</keyword>
<evidence type="ECO:0000313" key="8">
    <source>
        <dbReference type="Proteomes" id="UP000254134"/>
    </source>
</evidence>
<feature type="signal peptide" evidence="5">
    <location>
        <begin position="1"/>
        <end position="24"/>
    </location>
</feature>
<dbReference type="AlphaFoldDB" id="A0A7M2YX93"/>
<evidence type="ECO:0000256" key="4">
    <source>
        <dbReference type="ARBA" id="ARBA00022729"/>
    </source>
</evidence>
<gene>
    <name evidence="7" type="ORF">Gocc_1926</name>
</gene>
<dbReference type="PANTHER" id="PTHR30290:SF9">
    <property type="entry name" value="OLIGOPEPTIDE-BINDING PROTEIN APPA"/>
    <property type="match status" value="1"/>
</dbReference>
<feature type="chain" id="PRO_5029556325" evidence="5">
    <location>
        <begin position="25"/>
        <end position="553"/>
    </location>
</feature>
<evidence type="ECO:0000313" key="7">
    <source>
        <dbReference type="EMBL" id="RDI74350.1"/>
    </source>
</evidence>
<dbReference type="GO" id="GO:0043190">
    <property type="term" value="C:ATP-binding cassette (ABC) transporter complex"/>
    <property type="evidence" value="ECO:0007669"/>
    <property type="project" value="InterPro"/>
</dbReference>
<protein>
    <submittedName>
        <fullName evidence="7">ABC-type dipeptide transport system periplasmic component</fullName>
    </submittedName>
</protein>
<dbReference type="EMBL" id="QQZY01000004">
    <property type="protein sequence ID" value="RDI74350.1"/>
    <property type="molecule type" value="Genomic_DNA"/>
</dbReference>
<sequence>MRKLLKVGAAIAALSVVVAASALAAADKRSASDTLVFGAASDPVILDGPLVSDGESLRVIDQIFEGLVGLKPGTTVIEPKLAVSWKASPNGLIWIFNLRKNVKFQDGTPFNAAAVCANFDRWYSFPGPLQTDAVTYYWNTVFGGFKKPAQGSPGPDKSLYRGCKASGQSTAKIILNRRSSSFLGALALTNFGIASPTALKKYQADAGSVDADGVFHPTGTFGTQHPIGTGPFMLKSWKVGDRLELTANPNYWGPKPKLKRIIFRAISDNSARLQALQTGEIQGYDLVAPQDIATIKGSSKLKVLDRPAFNVGYVGLNQSIPPMNNILVRRAVAYGLDRNAVVKSFYSGRGEVADQFLPPLVVGFAKSGVPQYKYDPEKAKALLRQAGLTLPVKVDFWYPTNVSRPYMPDPKRNFEAFAASLAKAGFQVVPHSAPWRPDYLGATQSGKAQMFLLGWTGDFGDPANFLNVHFGAESGLFGFKNPALFDLLARADAETNPAARIGLYQKASVEVMKFLPMVPYVHSKPALAFQKNVQGYVPSPVSLESFATVSYSR</sequence>
<dbReference type="CDD" id="cd08493">
    <property type="entry name" value="PBP2_DppA_like"/>
    <property type="match status" value="1"/>
</dbReference>
<dbReference type="PROSITE" id="PS01040">
    <property type="entry name" value="SBP_BACTERIAL_5"/>
    <property type="match status" value="1"/>
</dbReference>
<comment type="subcellular location">
    <subcellularLocation>
        <location evidence="1">Cell membrane</location>
        <topology evidence="1">Lipid-anchor</topology>
    </subcellularLocation>
</comment>
<evidence type="ECO:0000256" key="1">
    <source>
        <dbReference type="ARBA" id="ARBA00004193"/>
    </source>
</evidence>
<reference evidence="7 8" key="1">
    <citation type="submission" date="2018-07" db="EMBL/GenBank/DDBJ databases">
        <title>High-quality-draft genome sequence of Gaiella occulta.</title>
        <authorList>
            <person name="Severino R."/>
            <person name="Froufe H.J.C."/>
            <person name="Rainey F.A."/>
            <person name="Barroso C."/>
            <person name="Albuquerque L."/>
            <person name="Lobo-Da-Cunha A."/>
            <person name="Da Costa M.S."/>
            <person name="Egas C."/>
        </authorList>
    </citation>
    <scope>NUCLEOTIDE SEQUENCE [LARGE SCALE GENOMIC DNA]</scope>
    <source>
        <strain evidence="7 8">F2-233</strain>
    </source>
</reference>
<keyword evidence="8" id="KW-1185">Reference proteome</keyword>
<dbReference type="InterPro" id="IPR030678">
    <property type="entry name" value="Peptide/Ni-bd"/>
</dbReference>
<dbReference type="InterPro" id="IPR000914">
    <property type="entry name" value="SBP_5_dom"/>
</dbReference>
<reference evidence="8" key="2">
    <citation type="journal article" date="2019" name="MicrobiologyOpen">
        <title>High-quality draft genome sequence of Gaiella occulta isolated from a 150 meter deep mineral water borehole and comparison with the genome sequences of other deep-branching lineages of the phylum Actinobacteria.</title>
        <authorList>
            <person name="Severino R."/>
            <person name="Froufe H.J.C."/>
            <person name="Barroso C."/>
            <person name="Albuquerque L."/>
            <person name="Lobo-da-Cunha A."/>
            <person name="da Costa M.S."/>
            <person name="Egas C."/>
        </authorList>
    </citation>
    <scope>NUCLEOTIDE SEQUENCE [LARGE SCALE GENOMIC DNA]</scope>
    <source>
        <strain evidence="8">F2-233</strain>
    </source>
</reference>